<evidence type="ECO:0000313" key="2">
    <source>
        <dbReference type="EMBL" id="PRX47189.1"/>
    </source>
</evidence>
<keyword evidence="1" id="KW-0472">Membrane</keyword>
<evidence type="ECO:0008006" key="4">
    <source>
        <dbReference type="Google" id="ProtNLM"/>
    </source>
</evidence>
<reference evidence="2 3" key="1">
    <citation type="submission" date="2018-03" db="EMBL/GenBank/DDBJ databases">
        <title>Genomic Encyclopedia of Type Strains, Phase III (KMG-III): the genomes of soil and plant-associated and newly described type strains.</title>
        <authorList>
            <person name="Whitman W."/>
        </authorList>
    </citation>
    <scope>NUCLEOTIDE SEQUENCE [LARGE SCALE GENOMIC DNA]</scope>
    <source>
        <strain evidence="2 3">CGMCC 4.7125</strain>
    </source>
</reference>
<dbReference type="AlphaFoldDB" id="A0A2T0LTX6"/>
<comment type="caution">
    <text evidence="2">The sequence shown here is derived from an EMBL/GenBank/DDBJ whole genome shotgun (WGS) entry which is preliminary data.</text>
</comment>
<evidence type="ECO:0000256" key="1">
    <source>
        <dbReference type="SAM" id="Phobius"/>
    </source>
</evidence>
<keyword evidence="1" id="KW-1133">Transmembrane helix</keyword>
<sequence>MAERTGAATRARLHHGLRIATLLVATAIVGGLGLTNLLRNLDRYESATAQLVAIAALAAVLATDAVLVVLRRPWWSRARLPAVAVVLAASALSYATLPEGRTSTTVDWAFGAANWVGLVVLLDRPLRSLLAFLAAHELTALLHLLSLEEPTRAALLRFATGSVNVIGYPLCVAVVTVALRRIGTAAARAQREIEQVRTAEAVAVESHRRRRQRFAELSGSTVPLLEGLADGSLSPADTGVRRRCAIEAARMRRLFAEIDTVADPLLHELRHCADIADRRGVLVDFDARGRCPPLPVPVRRDLTEAALAALATAGSWARVTVVGEPALVSVSVVADCGGIAPPEPASDGIRVETFRDDDLTWMEVTWQQPTGSRTGRSPR</sequence>
<feature type="transmembrane region" description="Helical" evidence="1">
    <location>
        <begin position="20"/>
        <end position="38"/>
    </location>
</feature>
<feature type="transmembrane region" description="Helical" evidence="1">
    <location>
        <begin position="50"/>
        <end position="71"/>
    </location>
</feature>
<proteinExistence type="predicted"/>
<accession>A0A2T0LTX6</accession>
<organism evidence="2 3">
    <name type="scientific">Prauserella shujinwangii</name>
    <dbReference type="NCBI Taxonomy" id="1453103"/>
    <lineage>
        <taxon>Bacteria</taxon>
        <taxon>Bacillati</taxon>
        <taxon>Actinomycetota</taxon>
        <taxon>Actinomycetes</taxon>
        <taxon>Pseudonocardiales</taxon>
        <taxon>Pseudonocardiaceae</taxon>
        <taxon>Prauserella</taxon>
    </lineage>
</organism>
<evidence type="ECO:0000313" key="3">
    <source>
        <dbReference type="Proteomes" id="UP000238362"/>
    </source>
</evidence>
<dbReference type="OrthoDB" id="5125370at2"/>
<keyword evidence="3" id="KW-1185">Reference proteome</keyword>
<protein>
    <recommendedName>
        <fullName evidence="4">Signal transduction histidine kinase</fullName>
    </recommendedName>
</protein>
<gene>
    <name evidence="2" type="ORF">B0I33_106290</name>
</gene>
<dbReference type="EMBL" id="PVNH01000006">
    <property type="protein sequence ID" value="PRX47189.1"/>
    <property type="molecule type" value="Genomic_DNA"/>
</dbReference>
<dbReference type="RefSeq" id="WP_106179713.1">
    <property type="nucleotide sequence ID" value="NZ_PVNH01000006.1"/>
</dbReference>
<dbReference type="Proteomes" id="UP000238362">
    <property type="component" value="Unassembled WGS sequence"/>
</dbReference>
<name>A0A2T0LTX6_9PSEU</name>
<feature type="transmembrane region" description="Helical" evidence="1">
    <location>
        <begin position="158"/>
        <end position="179"/>
    </location>
</feature>
<keyword evidence="1" id="KW-0812">Transmembrane</keyword>